<evidence type="ECO:0008006" key="4">
    <source>
        <dbReference type="Google" id="ProtNLM"/>
    </source>
</evidence>
<feature type="region of interest" description="Disordered" evidence="1">
    <location>
        <begin position="38"/>
        <end position="57"/>
    </location>
</feature>
<evidence type="ECO:0000313" key="2">
    <source>
        <dbReference type="EMBL" id="MFC7582032.1"/>
    </source>
</evidence>
<protein>
    <recommendedName>
        <fullName evidence="4">Beta-glucosidase</fullName>
    </recommendedName>
</protein>
<dbReference type="EMBL" id="JBHTEF010000001">
    <property type="protein sequence ID" value="MFC7582032.1"/>
    <property type="molecule type" value="Genomic_DNA"/>
</dbReference>
<reference evidence="3" key="1">
    <citation type="journal article" date="2019" name="Int. J. Syst. Evol. Microbiol.">
        <title>The Global Catalogue of Microorganisms (GCM) 10K type strain sequencing project: providing services to taxonomists for standard genome sequencing and annotation.</title>
        <authorList>
            <consortium name="The Broad Institute Genomics Platform"/>
            <consortium name="The Broad Institute Genome Sequencing Center for Infectious Disease"/>
            <person name="Wu L."/>
            <person name="Ma J."/>
        </authorList>
    </citation>
    <scope>NUCLEOTIDE SEQUENCE [LARGE SCALE GENOMIC DNA]</scope>
    <source>
        <strain evidence="3">CCUG 56698</strain>
    </source>
</reference>
<sequence length="57" mass="6247">MSRPTSSPRVERLLAEMTTAEKIGQLIQYFYLPGSANARQRDGVRNSSRSSGSAVMS</sequence>
<feature type="compositionally biased region" description="Polar residues" evidence="1">
    <location>
        <begin position="45"/>
        <end position="57"/>
    </location>
</feature>
<organism evidence="2 3">
    <name type="scientific">Schaalia naturae</name>
    <dbReference type="NCBI Taxonomy" id="635203"/>
    <lineage>
        <taxon>Bacteria</taxon>
        <taxon>Bacillati</taxon>
        <taxon>Actinomycetota</taxon>
        <taxon>Actinomycetes</taxon>
        <taxon>Actinomycetales</taxon>
        <taxon>Actinomycetaceae</taxon>
        <taxon>Schaalia</taxon>
    </lineage>
</organism>
<gene>
    <name evidence="2" type="ORF">ACFQWG_12590</name>
</gene>
<name>A0ABW2SPF1_9ACTO</name>
<evidence type="ECO:0000256" key="1">
    <source>
        <dbReference type="SAM" id="MobiDB-lite"/>
    </source>
</evidence>
<accession>A0ABW2SPF1</accession>
<comment type="caution">
    <text evidence="2">The sequence shown here is derived from an EMBL/GenBank/DDBJ whole genome shotgun (WGS) entry which is preliminary data.</text>
</comment>
<dbReference type="RefSeq" id="WP_380975829.1">
    <property type="nucleotide sequence ID" value="NZ_JBHTEF010000001.1"/>
</dbReference>
<proteinExistence type="predicted"/>
<evidence type="ECO:0000313" key="3">
    <source>
        <dbReference type="Proteomes" id="UP001596527"/>
    </source>
</evidence>
<keyword evidence="3" id="KW-1185">Reference proteome</keyword>
<dbReference type="Proteomes" id="UP001596527">
    <property type="component" value="Unassembled WGS sequence"/>
</dbReference>